<dbReference type="EMBL" id="JARJJS010000003">
    <property type="protein sequence ID" value="MDF4025935.1"/>
    <property type="molecule type" value="Genomic_DNA"/>
</dbReference>
<name>A0ABT6BCT2_9GAMM</name>
<dbReference type="RefSeq" id="WP_320551869.1">
    <property type="nucleotide sequence ID" value="NZ_JAQLOK010000004.1"/>
</dbReference>
<reference evidence="1 2" key="1">
    <citation type="journal article" date="2024" name="Curr. Microbiol.">
        <title>Luteibacter sahnii sp. nov., A Novel Yellow-Colored Xanthomonadin Pigment Producing Probiotic Bacterium from Healthy Rice Seed Microbiome.</title>
        <authorList>
            <person name="Jaiswal G."/>
            <person name="Rana R."/>
            <person name="Nayak P.K."/>
            <person name="Chouhan R."/>
            <person name="Gandhi S.G."/>
            <person name="Patel H.K."/>
            <person name="Patil P.B."/>
        </authorList>
    </citation>
    <scope>NUCLEOTIDE SEQUENCE [LARGE SCALE GENOMIC DNA]</scope>
    <source>
        <strain evidence="1 2">PPL201</strain>
    </source>
</reference>
<evidence type="ECO:0000313" key="1">
    <source>
        <dbReference type="EMBL" id="MDF4025935.1"/>
    </source>
</evidence>
<keyword evidence="2" id="KW-1185">Reference proteome</keyword>
<sequence>MQCRLVPLSEIVFPHVGQKVADGKLVAPASLSFLAQQRERFFDDALTAGRA</sequence>
<comment type="caution">
    <text evidence="1">The sequence shown here is derived from an EMBL/GenBank/DDBJ whole genome shotgun (WGS) entry which is preliminary data.</text>
</comment>
<proteinExistence type="predicted"/>
<dbReference type="Proteomes" id="UP001528850">
    <property type="component" value="Unassembled WGS sequence"/>
</dbReference>
<gene>
    <name evidence="1" type="ORF">P3W24_13235</name>
</gene>
<organism evidence="1 2">
    <name type="scientific">Luteibacter sahnii</name>
    <dbReference type="NCBI Taxonomy" id="3021977"/>
    <lineage>
        <taxon>Bacteria</taxon>
        <taxon>Pseudomonadati</taxon>
        <taxon>Pseudomonadota</taxon>
        <taxon>Gammaproteobacteria</taxon>
        <taxon>Lysobacterales</taxon>
        <taxon>Rhodanobacteraceae</taxon>
        <taxon>Luteibacter</taxon>
    </lineage>
</organism>
<accession>A0ABT6BCT2</accession>
<evidence type="ECO:0000313" key="2">
    <source>
        <dbReference type="Proteomes" id="UP001528850"/>
    </source>
</evidence>
<protein>
    <submittedName>
        <fullName evidence="1">Uncharacterized protein</fullName>
    </submittedName>
</protein>